<feature type="region of interest" description="Disordered" evidence="1">
    <location>
        <begin position="268"/>
        <end position="306"/>
    </location>
</feature>
<dbReference type="Proteomes" id="UP000585474">
    <property type="component" value="Unassembled WGS sequence"/>
</dbReference>
<protein>
    <submittedName>
        <fullName evidence="2">Uncharacterized protein</fullName>
    </submittedName>
</protein>
<dbReference type="OrthoDB" id="1737504at2759"/>
<evidence type="ECO:0000313" key="3">
    <source>
        <dbReference type="Proteomes" id="UP000585474"/>
    </source>
</evidence>
<gene>
    <name evidence="2" type="ORF">Acr_14g0002100</name>
</gene>
<dbReference type="EMBL" id="BJWL01000014">
    <property type="protein sequence ID" value="GFZ00575.1"/>
    <property type="molecule type" value="Genomic_DNA"/>
</dbReference>
<reference evidence="2 3" key="1">
    <citation type="submission" date="2019-07" db="EMBL/GenBank/DDBJ databases">
        <title>De Novo Assembly of kiwifruit Actinidia rufa.</title>
        <authorList>
            <person name="Sugita-Konishi S."/>
            <person name="Sato K."/>
            <person name="Mori E."/>
            <person name="Abe Y."/>
            <person name="Kisaki G."/>
            <person name="Hamano K."/>
            <person name="Suezawa K."/>
            <person name="Otani M."/>
            <person name="Fukuda T."/>
            <person name="Manabe T."/>
            <person name="Gomi K."/>
            <person name="Tabuchi M."/>
            <person name="Akimitsu K."/>
            <person name="Kataoka I."/>
        </authorList>
    </citation>
    <scope>NUCLEOTIDE SEQUENCE [LARGE SCALE GENOMIC DNA]</scope>
    <source>
        <strain evidence="3">cv. Fuchu</strain>
    </source>
</reference>
<comment type="caution">
    <text evidence="2">The sequence shown here is derived from an EMBL/GenBank/DDBJ whole genome shotgun (WGS) entry which is preliminary data.</text>
</comment>
<evidence type="ECO:0000256" key="1">
    <source>
        <dbReference type="SAM" id="MobiDB-lite"/>
    </source>
</evidence>
<evidence type="ECO:0000313" key="2">
    <source>
        <dbReference type="EMBL" id="GFZ00575.1"/>
    </source>
</evidence>
<accession>A0A7J0FPE3</accession>
<dbReference type="AlphaFoldDB" id="A0A7J0FPE3"/>
<feature type="compositionally biased region" description="Low complexity" evidence="1">
    <location>
        <begin position="272"/>
        <end position="281"/>
    </location>
</feature>
<proteinExistence type="predicted"/>
<organism evidence="2 3">
    <name type="scientific">Actinidia rufa</name>
    <dbReference type="NCBI Taxonomy" id="165716"/>
    <lineage>
        <taxon>Eukaryota</taxon>
        <taxon>Viridiplantae</taxon>
        <taxon>Streptophyta</taxon>
        <taxon>Embryophyta</taxon>
        <taxon>Tracheophyta</taxon>
        <taxon>Spermatophyta</taxon>
        <taxon>Magnoliopsida</taxon>
        <taxon>eudicotyledons</taxon>
        <taxon>Gunneridae</taxon>
        <taxon>Pentapetalae</taxon>
        <taxon>asterids</taxon>
        <taxon>Ericales</taxon>
        <taxon>Actinidiaceae</taxon>
        <taxon>Actinidia</taxon>
    </lineage>
</organism>
<name>A0A7J0FPE3_9ERIC</name>
<sequence length="365" mass="41471">MASSAGSGLSRSMVVILRHFRGHKVGDLGLKWFDKLPFGSIGSFYQLTESFVARYNKCYWEMYNDLEECLEELVVVSCNVGLTPCEKLSEDLMLKPPADLQDLMSWVKTFARLEDDDGHLKEYINQEKTWVEEANVRPNPRFERGPTPTQQSIGHLAAGPQLLRQEDSGRGDEREVLEDVGRTPEDKVVEDLILYELIEPSSDLFFLTGANLKKRERTEFIEFRKANIEVFTWTPYEMPGIDPNFIKHKLNFSPRTVNPELGCPVFAHSKKGSSAGTSTSTEPEPDGLDIRKEPPQGLDESTTEDINEGVSKFTRNHLRLLITCLEKFNQVTRKFETHGAKMAKYMAIAKTILTEFRSVQIEQVG</sequence>
<keyword evidence="3" id="KW-1185">Reference proteome</keyword>